<feature type="transmembrane region" description="Helical" evidence="7">
    <location>
        <begin position="12"/>
        <end position="34"/>
    </location>
</feature>
<dbReference type="Gene3D" id="3.30.565.10">
    <property type="entry name" value="Histidine kinase-like ATPase, C-terminal domain"/>
    <property type="match status" value="1"/>
</dbReference>
<keyword evidence="7" id="KW-0812">Transmembrane</keyword>
<dbReference type="InterPro" id="IPR003661">
    <property type="entry name" value="HisK_dim/P_dom"/>
</dbReference>
<evidence type="ECO:0000256" key="6">
    <source>
        <dbReference type="ARBA" id="ARBA00023012"/>
    </source>
</evidence>
<keyword evidence="5" id="KW-0418">Kinase</keyword>
<evidence type="ECO:0000256" key="7">
    <source>
        <dbReference type="SAM" id="Phobius"/>
    </source>
</evidence>
<reference evidence="9 10" key="1">
    <citation type="submission" date="2022-11" db="EMBL/GenBank/DDBJ databases">
        <title>The characterization of three novel Bacteroidetes species and genomic analysis of their roles in tidal elemental geochemical cycles.</title>
        <authorList>
            <person name="Ma K."/>
        </authorList>
    </citation>
    <scope>NUCLEOTIDE SEQUENCE [LARGE SCALE GENOMIC DNA]</scope>
    <source>
        <strain evidence="9 10">M17</strain>
    </source>
</reference>
<dbReference type="Pfam" id="PF02518">
    <property type="entry name" value="HATPase_c"/>
    <property type="match status" value="1"/>
</dbReference>
<dbReference type="InterPro" id="IPR004358">
    <property type="entry name" value="Sig_transdc_His_kin-like_C"/>
</dbReference>
<dbReference type="InterPro" id="IPR036097">
    <property type="entry name" value="HisK_dim/P_sf"/>
</dbReference>
<name>A0ABT3RTP5_9BACT</name>
<dbReference type="CDD" id="cd00075">
    <property type="entry name" value="HATPase"/>
    <property type="match status" value="1"/>
</dbReference>
<dbReference type="Gene3D" id="1.10.287.130">
    <property type="match status" value="1"/>
</dbReference>
<dbReference type="SUPFAM" id="SSF55874">
    <property type="entry name" value="ATPase domain of HSP90 chaperone/DNA topoisomerase II/histidine kinase"/>
    <property type="match status" value="1"/>
</dbReference>
<evidence type="ECO:0000259" key="8">
    <source>
        <dbReference type="PROSITE" id="PS50109"/>
    </source>
</evidence>
<gene>
    <name evidence="9" type="ORF">OO013_14840</name>
</gene>
<sequence>MNKSKQSLLLNSKIISVLIGICVALISVAFISLWGNFDTTTLVVIVLVTFASSYLLSYIVLEFLFIKELEKVYHILEQMRGEDYSLLKDDLANKSSPFGRLYDELYSFASTKEREIAELKKLEQFRRDFLADVSHELKTPIFAAQGFVHTLLDGAIKDKSVRTKFLKKAAKSLDALDNLVHDLLTLSQMEAGEIKMHYENFDIYSMCQEIIDELEDKAQKKNISVEFSKDTNPGLMVYGDQRRLYQVMLNLTSNAIKYTEEGGWAKIILKQKDQEAFIGVQDNGVGISSEHAHRVFERFYRVEKSRTKKKGGTGLGLAIVKHVVDGHNRKVHLESKPGKGTLFYFTLPLAKHSEQLQRNKGKKASNEKV</sequence>
<evidence type="ECO:0000256" key="5">
    <source>
        <dbReference type="ARBA" id="ARBA00022777"/>
    </source>
</evidence>
<dbReference type="InterPro" id="IPR036890">
    <property type="entry name" value="HATPase_C_sf"/>
</dbReference>
<keyword evidence="6" id="KW-0902">Two-component regulatory system</keyword>
<keyword evidence="7" id="KW-0472">Membrane</keyword>
<comment type="caution">
    <text evidence="9">The sequence shown here is derived from an EMBL/GenBank/DDBJ whole genome shotgun (WGS) entry which is preliminary data.</text>
</comment>
<evidence type="ECO:0000256" key="1">
    <source>
        <dbReference type="ARBA" id="ARBA00000085"/>
    </source>
</evidence>
<dbReference type="InterPro" id="IPR050351">
    <property type="entry name" value="BphY/WalK/GraS-like"/>
</dbReference>
<dbReference type="InterPro" id="IPR003594">
    <property type="entry name" value="HATPase_dom"/>
</dbReference>
<keyword evidence="4" id="KW-0808">Transferase</keyword>
<dbReference type="PROSITE" id="PS50109">
    <property type="entry name" value="HIS_KIN"/>
    <property type="match status" value="1"/>
</dbReference>
<dbReference type="SMART" id="SM00387">
    <property type="entry name" value="HATPase_c"/>
    <property type="match status" value="1"/>
</dbReference>
<evidence type="ECO:0000313" key="10">
    <source>
        <dbReference type="Proteomes" id="UP001209885"/>
    </source>
</evidence>
<evidence type="ECO:0000256" key="3">
    <source>
        <dbReference type="ARBA" id="ARBA00022553"/>
    </source>
</evidence>
<evidence type="ECO:0000256" key="4">
    <source>
        <dbReference type="ARBA" id="ARBA00022679"/>
    </source>
</evidence>
<keyword evidence="7" id="KW-1133">Transmembrane helix</keyword>
<dbReference type="SUPFAM" id="SSF47384">
    <property type="entry name" value="Homodimeric domain of signal transducing histidine kinase"/>
    <property type="match status" value="1"/>
</dbReference>
<dbReference type="SMART" id="SM00388">
    <property type="entry name" value="HisKA"/>
    <property type="match status" value="1"/>
</dbReference>
<dbReference type="GO" id="GO:0005524">
    <property type="term" value="F:ATP binding"/>
    <property type="evidence" value="ECO:0007669"/>
    <property type="project" value="UniProtKB-KW"/>
</dbReference>
<dbReference type="EC" id="2.7.13.3" evidence="2"/>
<dbReference type="InterPro" id="IPR005467">
    <property type="entry name" value="His_kinase_dom"/>
</dbReference>
<feature type="domain" description="Histidine kinase" evidence="8">
    <location>
        <begin position="132"/>
        <end position="351"/>
    </location>
</feature>
<evidence type="ECO:0000313" key="9">
    <source>
        <dbReference type="EMBL" id="MCX2745154.1"/>
    </source>
</evidence>
<keyword evidence="9" id="KW-0067">ATP-binding</keyword>
<dbReference type="PANTHER" id="PTHR45453">
    <property type="entry name" value="PHOSPHATE REGULON SENSOR PROTEIN PHOR"/>
    <property type="match status" value="1"/>
</dbReference>
<dbReference type="RefSeq" id="WP_266057702.1">
    <property type="nucleotide sequence ID" value="NZ_JAPFQN010000008.1"/>
</dbReference>
<dbReference type="PANTHER" id="PTHR45453:SF1">
    <property type="entry name" value="PHOSPHATE REGULON SENSOR PROTEIN PHOR"/>
    <property type="match status" value="1"/>
</dbReference>
<dbReference type="CDD" id="cd00082">
    <property type="entry name" value="HisKA"/>
    <property type="match status" value="1"/>
</dbReference>
<evidence type="ECO:0000256" key="2">
    <source>
        <dbReference type="ARBA" id="ARBA00012438"/>
    </source>
</evidence>
<dbReference type="Proteomes" id="UP001209885">
    <property type="component" value="Unassembled WGS sequence"/>
</dbReference>
<dbReference type="Pfam" id="PF00512">
    <property type="entry name" value="HisKA"/>
    <property type="match status" value="1"/>
</dbReference>
<keyword evidence="9" id="KW-0547">Nucleotide-binding</keyword>
<dbReference type="PRINTS" id="PR00344">
    <property type="entry name" value="BCTRLSENSOR"/>
</dbReference>
<feature type="transmembrane region" description="Helical" evidence="7">
    <location>
        <begin position="40"/>
        <end position="61"/>
    </location>
</feature>
<organism evidence="9 10">
    <name type="scientific">Mangrovivirga halotolerans</name>
    <dbReference type="NCBI Taxonomy" id="2993936"/>
    <lineage>
        <taxon>Bacteria</taxon>
        <taxon>Pseudomonadati</taxon>
        <taxon>Bacteroidota</taxon>
        <taxon>Cytophagia</taxon>
        <taxon>Cytophagales</taxon>
        <taxon>Mangrovivirgaceae</taxon>
        <taxon>Mangrovivirga</taxon>
    </lineage>
</organism>
<accession>A0ABT3RTP5</accession>
<dbReference type="EMBL" id="JAPFQN010000008">
    <property type="protein sequence ID" value="MCX2745154.1"/>
    <property type="molecule type" value="Genomic_DNA"/>
</dbReference>
<comment type="catalytic activity">
    <reaction evidence="1">
        <text>ATP + protein L-histidine = ADP + protein N-phospho-L-histidine.</text>
        <dbReference type="EC" id="2.7.13.3"/>
    </reaction>
</comment>
<proteinExistence type="predicted"/>
<keyword evidence="10" id="KW-1185">Reference proteome</keyword>
<keyword evidence="3" id="KW-0597">Phosphoprotein</keyword>
<protein>
    <recommendedName>
        <fullName evidence="2">histidine kinase</fullName>
        <ecNumber evidence="2">2.7.13.3</ecNumber>
    </recommendedName>
</protein>